<feature type="region of interest" description="Disordered" evidence="3">
    <location>
        <begin position="1112"/>
        <end position="1143"/>
    </location>
</feature>
<dbReference type="Proteomes" id="UP000758603">
    <property type="component" value="Unassembled WGS sequence"/>
</dbReference>
<dbReference type="CDD" id="cd00590">
    <property type="entry name" value="RRM_SF"/>
    <property type="match status" value="1"/>
</dbReference>
<dbReference type="EMBL" id="JAGPXC010000007">
    <property type="protein sequence ID" value="KAH6648723.1"/>
    <property type="molecule type" value="Genomic_DNA"/>
</dbReference>
<feature type="region of interest" description="Disordered" evidence="3">
    <location>
        <begin position="1275"/>
        <end position="1296"/>
    </location>
</feature>
<feature type="compositionally biased region" description="Polar residues" evidence="3">
    <location>
        <begin position="1283"/>
        <end position="1293"/>
    </location>
</feature>
<comment type="catalytic activity">
    <reaction evidence="1">
        <text>RNA(n) + a ribonucleoside 5'-triphosphate = RNA(n+1) + diphosphate</text>
        <dbReference type="Rhea" id="RHEA:21248"/>
        <dbReference type="Rhea" id="RHEA-COMP:14527"/>
        <dbReference type="Rhea" id="RHEA-COMP:17342"/>
        <dbReference type="ChEBI" id="CHEBI:33019"/>
        <dbReference type="ChEBI" id="CHEBI:61557"/>
        <dbReference type="ChEBI" id="CHEBI:140395"/>
        <dbReference type="EC" id="2.7.7.48"/>
    </reaction>
</comment>
<dbReference type="GO" id="GO:0003723">
    <property type="term" value="F:RNA binding"/>
    <property type="evidence" value="ECO:0007669"/>
    <property type="project" value="UniProtKB-KW"/>
</dbReference>
<organism evidence="5 6">
    <name type="scientific">Truncatella angustata</name>
    <dbReference type="NCBI Taxonomy" id="152316"/>
    <lineage>
        <taxon>Eukaryota</taxon>
        <taxon>Fungi</taxon>
        <taxon>Dikarya</taxon>
        <taxon>Ascomycota</taxon>
        <taxon>Pezizomycotina</taxon>
        <taxon>Sordariomycetes</taxon>
        <taxon>Xylariomycetidae</taxon>
        <taxon>Amphisphaeriales</taxon>
        <taxon>Sporocadaceae</taxon>
        <taxon>Truncatella</taxon>
    </lineage>
</organism>
<keyword evidence="6" id="KW-1185">Reference proteome</keyword>
<proteinExistence type="inferred from homology"/>
<keyword evidence="1" id="KW-0548">Nucleotidyltransferase</keyword>
<dbReference type="GO" id="GO:0030422">
    <property type="term" value="P:siRNA processing"/>
    <property type="evidence" value="ECO:0007669"/>
    <property type="project" value="TreeGrafter"/>
</dbReference>
<keyword evidence="2" id="KW-0175">Coiled coil</keyword>
<dbReference type="PANTHER" id="PTHR23079:SF55">
    <property type="entry name" value="RNA-DIRECTED RNA POLYMERASE"/>
    <property type="match status" value="1"/>
</dbReference>
<evidence type="ECO:0000259" key="4">
    <source>
        <dbReference type="Pfam" id="PF05183"/>
    </source>
</evidence>
<evidence type="ECO:0000313" key="6">
    <source>
        <dbReference type="Proteomes" id="UP000758603"/>
    </source>
</evidence>
<evidence type="ECO:0000313" key="5">
    <source>
        <dbReference type="EMBL" id="KAH6648723.1"/>
    </source>
</evidence>
<keyword evidence="1" id="KW-0808">Transferase</keyword>
<dbReference type="InterPro" id="IPR057596">
    <property type="entry name" value="RDRP_core"/>
</dbReference>
<keyword evidence="1" id="KW-0694">RNA-binding</keyword>
<dbReference type="InterPro" id="IPR007855">
    <property type="entry name" value="RDRP"/>
</dbReference>
<name>A0A9P8UF76_9PEZI</name>
<gene>
    <name evidence="5" type="ORF">BKA67DRAFT_575630</name>
</gene>
<feature type="region of interest" description="Disordered" evidence="3">
    <location>
        <begin position="1"/>
        <end position="26"/>
    </location>
</feature>
<dbReference type="InterPro" id="IPR035979">
    <property type="entry name" value="RBD_domain_sf"/>
</dbReference>
<dbReference type="PANTHER" id="PTHR23079">
    <property type="entry name" value="RNA-DEPENDENT RNA POLYMERASE"/>
    <property type="match status" value="1"/>
</dbReference>
<dbReference type="RefSeq" id="XP_045955230.1">
    <property type="nucleotide sequence ID" value="XM_046103510.1"/>
</dbReference>
<evidence type="ECO:0000256" key="3">
    <source>
        <dbReference type="SAM" id="MobiDB-lite"/>
    </source>
</evidence>
<evidence type="ECO:0000256" key="1">
    <source>
        <dbReference type="RuleBase" id="RU363098"/>
    </source>
</evidence>
<evidence type="ECO:0000256" key="2">
    <source>
        <dbReference type="SAM" id="Coils"/>
    </source>
</evidence>
<dbReference type="SUPFAM" id="SSF54928">
    <property type="entry name" value="RNA-binding domain, RBD"/>
    <property type="match status" value="1"/>
</dbReference>
<accession>A0A9P8UF76</accession>
<feature type="coiled-coil region" evidence="2">
    <location>
        <begin position="1334"/>
        <end position="1371"/>
    </location>
</feature>
<comment type="similarity">
    <text evidence="1">Belongs to the RdRP family.</text>
</comment>
<protein>
    <recommendedName>
        <fullName evidence="1">RNA-dependent RNA polymerase</fullName>
        <ecNumber evidence="1">2.7.7.48</ecNumber>
    </recommendedName>
</protein>
<sequence length="1380" mass="156835">MIARTNLWERQNPHGHPHHPQGQRSNLDTRQDWTKWLEVSVKLEGIPLDTTALEIFQTLQAYGRIESIRIPQPTQRDAFGHAYITFSPAPITAFWMSGSIGLTINGGLRRIRVFLQNPRRPQMISSPLRPDVMYLEVMTLRLSSLDLGFLSDDRTMTVMKTIKNVLFYQKVLYVDIDQDYWCLVISQKHPPRFWKRRNNMELSHKGDKRKWGDLDTWLRTTEISYADWAKQYPVTMQEPFQFIDIGKWTTYRLLFLKSDTPMWNNIRAALSDFNIQIVTTDISTFTWKRGSPSNFREIVDDPIVVETNDHLALLHRTDKIDLSFEVRYQLEAAISQGVFNEQSITPEFLCRLSNMDSARGTGSQNSVHVQYTINGFPVPRNTQRASLINKAKNVLEYVTEADKPVYNPMTVLENRLALTHHTFITLPDHCTWVRKVIVTPSKVYFSSPSPETTNRVLRHYAKQGDRFLRVQFTDERNEGKIHAQADSDVSDALYNRVYRTLRNGIRIGDRHYQFLAFGNSQFREHGAYFFCPTATVSCNDIRDWMGDFSHIDVVAKYASRLGQCFSTTRDPRGISLGIQVSTIPDIEKNDWCFSDGVGKISPWVSSEVTKKLKMYDEHGKIPSAFQFRHGGSKGILVTWPDVKFNEICLRPSQQKFSARARNLEIVRCSRFSVATLNRQTIAILSCLGVPDEAFVGLTKNQLSDYSTAMTNPEVALRLLRQFIDENGMTTTIAQLIMDGFMDSQEPFTKALLQLWRAWSMKLLREKARIVVENGAFVFGCIDETRTLRGQENTMESNLSRDRSKLPQVFLQVSVPENAGEYRAIKGVCVVGRNPSLHPGDLRVVEAVDVDNAQLKTLRNVLVFPADGDRDVASMCSGGDLDGDDYFIFWDPKLLPQEWNHPPMMHDAVQPKKAEKSVTIRDISRFFVEYLKNDSLSSIALAHVAWADKASVKSPECLELAKLHSNAVDYVKTGQPAHMGRALRPRSWPHFMERDPQKSYKSGTILGQLYDLVAKVDFTPDFEGPFDSRILRRYKLSDNLLKLARGLKTQYDIAMRRIMNQSEIGTEFEVWSTFVMTKPRIGTDYKVQEDMGLIMAGLRDRFVQACIGQAGRSDRDRKADRGKGTESQADEHLLAQHMTPTSMPDTIPASAEAREVLDVDRDMLCRFVAAMYRVTWEEVQIAIQEWQDTRMIAGHLVPKRSKNQMPLISFPWLFEADLGRIATSGTAASMELNELPRAPKLVTAGTIHEAVDAVAATLQDGRLFHRGDEVFLIHQDVEGDNEDNSSSSGQGSTPDESDVEAAMYQLMPALQPTKADTPVPPFPTPSAIMPAKEKLAAVLEDEENGEEEIEEVEEIEEEFEDANVSARRAALQKLTTGSDED</sequence>
<comment type="caution">
    <text evidence="5">The sequence shown here is derived from an EMBL/GenBank/DDBJ whole genome shotgun (WGS) entry which is preliminary data.</text>
</comment>
<feature type="domain" description="RDRP core" evidence="4">
    <location>
        <begin position="438"/>
        <end position="1010"/>
    </location>
</feature>
<reference evidence="5" key="1">
    <citation type="journal article" date="2021" name="Nat. Commun.">
        <title>Genetic determinants of endophytism in the Arabidopsis root mycobiome.</title>
        <authorList>
            <person name="Mesny F."/>
            <person name="Miyauchi S."/>
            <person name="Thiergart T."/>
            <person name="Pickel B."/>
            <person name="Atanasova L."/>
            <person name="Karlsson M."/>
            <person name="Huettel B."/>
            <person name="Barry K.W."/>
            <person name="Haridas S."/>
            <person name="Chen C."/>
            <person name="Bauer D."/>
            <person name="Andreopoulos W."/>
            <person name="Pangilinan J."/>
            <person name="LaButti K."/>
            <person name="Riley R."/>
            <person name="Lipzen A."/>
            <person name="Clum A."/>
            <person name="Drula E."/>
            <person name="Henrissat B."/>
            <person name="Kohler A."/>
            <person name="Grigoriev I.V."/>
            <person name="Martin F.M."/>
            <person name="Hacquard S."/>
        </authorList>
    </citation>
    <scope>NUCLEOTIDE SEQUENCE</scope>
    <source>
        <strain evidence="5">MPI-SDFR-AT-0073</strain>
    </source>
</reference>
<dbReference type="GO" id="GO:0003968">
    <property type="term" value="F:RNA-directed RNA polymerase activity"/>
    <property type="evidence" value="ECO:0007669"/>
    <property type="project" value="UniProtKB-KW"/>
</dbReference>
<keyword evidence="1" id="KW-0696">RNA-directed RNA polymerase</keyword>
<dbReference type="GO" id="GO:0031380">
    <property type="term" value="C:nuclear RNA-directed RNA polymerase complex"/>
    <property type="evidence" value="ECO:0007669"/>
    <property type="project" value="TreeGrafter"/>
</dbReference>
<dbReference type="OrthoDB" id="6513042at2759"/>
<feature type="compositionally biased region" description="Basic and acidic residues" evidence="3">
    <location>
        <begin position="1112"/>
        <end position="1133"/>
    </location>
</feature>
<dbReference type="GeneID" id="70132402"/>
<dbReference type="EC" id="2.7.7.48" evidence="1"/>
<dbReference type="Pfam" id="PF05183">
    <property type="entry name" value="RdRP"/>
    <property type="match status" value="1"/>
</dbReference>